<evidence type="ECO:0000256" key="3">
    <source>
        <dbReference type="ARBA" id="ARBA00023125"/>
    </source>
</evidence>
<dbReference type="RefSeq" id="WP_338222477.1">
    <property type="nucleotide sequence ID" value="NZ_BTPD01000001.1"/>
</dbReference>
<accession>A0ABQ6PJI6</accession>
<dbReference type="InterPro" id="IPR036388">
    <property type="entry name" value="WH-like_DNA-bd_sf"/>
</dbReference>
<dbReference type="EMBL" id="BTPD01000001">
    <property type="protein sequence ID" value="GMQ27672.1"/>
    <property type="molecule type" value="Genomic_DNA"/>
</dbReference>
<dbReference type="Gene3D" id="1.10.4040.10">
    <property type="entry name" value="Penicillinase repressor domain"/>
    <property type="match status" value="1"/>
</dbReference>
<keyword evidence="3" id="KW-0238">DNA-binding</keyword>
<evidence type="ECO:0000256" key="2">
    <source>
        <dbReference type="ARBA" id="ARBA00023015"/>
    </source>
</evidence>
<keyword evidence="2" id="KW-0805">Transcription regulation</keyword>
<evidence type="ECO:0000313" key="6">
    <source>
        <dbReference type="Proteomes" id="UP001338309"/>
    </source>
</evidence>
<dbReference type="InterPro" id="IPR036390">
    <property type="entry name" value="WH_DNA-bd_sf"/>
</dbReference>
<protein>
    <submittedName>
        <fullName evidence="5">BlaI/MecI/CopY family transcriptional regulator</fullName>
    </submittedName>
</protein>
<sequence length="122" mass="14272">MKELNQHEEQIMSIFWNQGELLIRDVLELLPEPKPPYTTLASTIRNIESKGYLSHRMYGTVNIYKPAINQEDYSRKSLNRLVSNFFGGSVGNFLSFMVKEKNISQKEVKELKKMIDQMEDNK</sequence>
<evidence type="ECO:0000313" key="5">
    <source>
        <dbReference type="EMBL" id="GMQ27672.1"/>
    </source>
</evidence>
<comment type="similarity">
    <text evidence="1">Belongs to the BlaI transcriptional regulatory family.</text>
</comment>
<dbReference type="PIRSF" id="PIRSF019455">
    <property type="entry name" value="CopR_AtkY"/>
    <property type="match status" value="1"/>
</dbReference>
<keyword evidence="6" id="KW-1185">Reference proteome</keyword>
<evidence type="ECO:0000256" key="1">
    <source>
        <dbReference type="ARBA" id="ARBA00011046"/>
    </source>
</evidence>
<dbReference type="InterPro" id="IPR005650">
    <property type="entry name" value="BlaI_family"/>
</dbReference>
<evidence type="ECO:0000256" key="4">
    <source>
        <dbReference type="ARBA" id="ARBA00023163"/>
    </source>
</evidence>
<keyword evidence="4" id="KW-0804">Transcription</keyword>
<organism evidence="5 6">
    <name type="scientific">Algoriphagus confluentis</name>
    <dbReference type="NCBI Taxonomy" id="1697556"/>
    <lineage>
        <taxon>Bacteria</taxon>
        <taxon>Pseudomonadati</taxon>
        <taxon>Bacteroidota</taxon>
        <taxon>Cytophagia</taxon>
        <taxon>Cytophagales</taxon>
        <taxon>Cyclobacteriaceae</taxon>
        <taxon>Algoriphagus</taxon>
    </lineage>
</organism>
<reference evidence="5 6" key="1">
    <citation type="submission" date="2023-08" db="EMBL/GenBank/DDBJ databases">
        <title>Draft genome sequence of Algoriphagus confluentis.</title>
        <authorList>
            <person name="Takatani N."/>
            <person name="Hosokawa M."/>
            <person name="Sawabe T."/>
        </authorList>
    </citation>
    <scope>NUCLEOTIDE SEQUENCE [LARGE SCALE GENOMIC DNA]</scope>
    <source>
        <strain evidence="5 6">NBRC 111222</strain>
    </source>
</reference>
<name>A0ABQ6PJI6_9BACT</name>
<dbReference type="Pfam" id="PF03965">
    <property type="entry name" value="Penicillinase_R"/>
    <property type="match status" value="1"/>
</dbReference>
<dbReference type="Gene3D" id="1.10.10.10">
    <property type="entry name" value="Winged helix-like DNA-binding domain superfamily/Winged helix DNA-binding domain"/>
    <property type="match status" value="1"/>
</dbReference>
<comment type="caution">
    <text evidence="5">The sequence shown here is derived from an EMBL/GenBank/DDBJ whole genome shotgun (WGS) entry which is preliminary data.</text>
</comment>
<dbReference type="SUPFAM" id="SSF46785">
    <property type="entry name" value="Winged helix' DNA-binding domain"/>
    <property type="match status" value="1"/>
</dbReference>
<proteinExistence type="inferred from homology"/>
<dbReference type="Proteomes" id="UP001338309">
    <property type="component" value="Unassembled WGS sequence"/>
</dbReference>
<gene>
    <name evidence="5" type="ORF">Aconfl_03140</name>
</gene>